<dbReference type="Gene3D" id="3.30.300.20">
    <property type="match status" value="1"/>
</dbReference>
<comment type="caution">
    <text evidence="1">The sequence shown here is derived from an EMBL/GenBank/DDBJ whole genome shotgun (WGS) entry which is preliminary data.</text>
</comment>
<dbReference type="SUPFAM" id="SSF82784">
    <property type="entry name" value="OsmC-like"/>
    <property type="match status" value="1"/>
</dbReference>
<dbReference type="RefSeq" id="WP_331714515.1">
    <property type="nucleotide sequence ID" value="NZ_WPCU01000005.1"/>
</dbReference>
<dbReference type="InterPro" id="IPR036102">
    <property type="entry name" value="OsmC/Ohrsf"/>
</dbReference>
<dbReference type="Pfam" id="PF02566">
    <property type="entry name" value="OsmC"/>
    <property type="match status" value="1"/>
</dbReference>
<evidence type="ECO:0000313" key="1">
    <source>
        <dbReference type="EMBL" id="MVA75906.1"/>
    </source>
</evidence>
<gene>
    <name evidence="1" type="ORF">GC722_07705</name>
</gene>
<organism evidence="1 2">
    <name type="scientific">Auraticoccus cholistanensis</name>
    <dbReference type="NCBI Taxonomy" id="2656650"/>
    <lineage>
        <taxon>Bacteria</taxon>
        <taxon>Bacillati</taxon>
        <taxon>Actinomycetota</taxon>
        <taxon>Actinomycetes</taxon>
        <taxon>Propionibacteriales</taxon>
        <taxon>Propionibacteriaceae</taxon>
        <taxon>Auraticoccus</taxon>
    </lineage>
</organism>
<proteinExistence type="predicted"/>
<dbReference type="Proteomes" id="UP000435304">
    <property type="component" value="Unassembled WGS sequence"/>
</dbReference>
<dbReference type="EMBL" id="WPCU01000005">
    <property type="protein sequence ID" value="MVA75906.1"/>
    <property type="molecule type" value="Genomic_DNA"/>
</dbReference>
<name>A0A6A9USK3_9ACTN</name>
<dbReference type="PANTHER" id="PTHR42830:SF2">
    <property type="entry name" value="OSMC_OHR FAMILY PROTEIN"/>
    <property type="match status" value="1"/>
</dbReference>
<dbReference type="InterPro" id="IPR003718">
    <property type="entry name" value="OsmC/Ohr_fam"/>
</dbReference>
<dbReference type="AlphaFoldDB" id="A0A6A9USK3"/>
<dbReference type="PANTHER" id="PTHR42830">
    <property type="entry name" value="OSMOTICALLY INDUCIBLE FAMILY PROTEIN"/>
    <property type="match status" value="1"/>
</dbReference>
<dbReference type="InterPro" id="IPR052707">
    <property type="entry name" value="OsmC_Ohr_Peroxiredoxin"/>
</dbReference>
<evidence type="ECO:0000313" key="2">
    <source>
        <dbReference type="Proteomes" id="UP000435304"/>
    </source>
</evidence>
<dbReference type="InterPro" id="IPR015946">
    <property type="entry name" value="KH_dom-like_a/b"/>
</dbReference>
<sequence>MSVDGLHRYAVQVEWTGDRGTGTASYRGYGRDHVVRAEGVGELLGSADPTFRGDHDRWNPEQLLLAALSQCHLLSFLHVCVRHDVVVTGYRDEATATMRLNPDGSGEFVEAVLHPQVTVARGGPTDLDELHAEANRLCFIARSVAFPVHHEPEPVVVAG</sequence>
<keyword evidence="2" id="KW-1185">Reference proteome</keyword>
<reference evidence="1 2" key="1">
    <citation type="submission" date="2019-12" db="EMBL/GenBank/DDBJ databases">
        <title>Auraticoccus cholistani sp. nov., an actinomycete isolated from soil of Cholistan desert.</title>
        <authorList>
            <person name="Cheema M.T."/>
        </authorList>
    </citation>
    <scope>NUCLEOTIDE SEQUENCE [LARGE SCALE GENOMIC DNA]</scope>
    <source>
        <strain evidence="1 2">F435</strain>
    </source>
</reference>
<accession>A0A6A9USK3</accession>
<protein>
    <submittedName>
        <fullName evidence="1">OsmC family peroxiredoxin</fullName>
    </submittedName>
</protein>